<accession>C7BQM7</accession>
<dbReference type="Proteomes" id="UP000002747">
    <property type="component" value="Chromosome"/>
</dbReference>
<gene>
    <name evidence="1" type="ordered locus">PAU_04169</name>
</gene>
<dbReference type="EMBL" id="FM162591">
    <property type="protein sequence ID" value="CAQ86257.1"/>
    <property type="molecule type" value="Genomic_DNA"/>
</dbReference>
<proteinExistence type="predicted"/>
<dbReference type="AlphaFoldDB" id="C7BQM7"/>
<protein>
    <submittedName>
        <fullName evidence="1">Uncharacterized protein</fullName>
    </submittedName>
</protein>
<sequence length="59" mass="6521">MHKSQFSNSIGCRDDIYSAHLQGNYKGLSGNILTRTDIALVSCGHGFVSFELTMRQICV</sequence>
<organism evidence="1 2">
    <name type="scientific">Photorhabdus asymbiotica subsp. asymbiotica (strain ATCC 43949 / 3105-77)</name>
    <name type="common">Xenorhabdus luminescens (strain 2)</name>
    <dbReference type="NCBI Taxonomy" id="553480"/>
    <lineage>
        <taxon>Bacteria</taxon>
        <taxon>Pseudomonadati</taxon>
        <taxon>Pseudomonadota</taxon>
        <taxon>Gammaproteobacteria</taxon>
        <taxon>Enterobacterales</taxon>
        <taxon>Morganellaceae</taxon>
        <taxon>Photorhabdus</taxon>
    </lineage>
</organism>
<reference evidence="1 2" key="1">
    <citation type="journal article" date="2009" name="BMC Genomics">
        <title>Comparative genomics of the emerging human pathogen Photorhabdus asymbiotica with the insect pathogen Photorhabdus luminescens.</title>
        <authorList>
            <person name="Wilkinson P."/>
            <person name="Waterfield N.R."/>
            <person name="Crossman L."/>
            <person name="Corton C."/>
            <person name="Sanchez-Contreras M."/>
            <person name="Vlisidou I."/>
            <person name="Barron A."/>
            <person name="Bignell A."/>
            <person name="Clark L."/>
            <person name="Ormond D."/>
            <person name="Mayho M."/>
            <person name="Bason N."/>
            <person name="Smith F."/>
            <person name="Simmonds M."/>
            <person name="Churcher C."/>
            <person name="Harris D."/>
            <person name="Thompson N.R."/>
            <person name="Quail M."/>
            <person name="Parkhill J."/>
            <person name="ffrench-Constant R.H."/>
        </authorList>
    </citation>
    <scope>NUCLEOTIDE SEQUENCE [LARGE SCALE GENOMIC DNA]</scope>
    <source>
        <strain evidence="2">ATCC 43949 / 3105-77</strain>
    </source>
</reference>
<evidence type="ECO:0000313" key="2">
    <source>
        <dbReference type="Proteomes" id="UP000002747"/>
    </source>
</evidence>
<dbReference type="KEGG" id="pay:PAU_04169"/>
<name>C7BQM7_PHOAA</name>
<evidence type="ECO:0000313" key="1">
    <source>
        <dbReference type="EMBL" id="CAQ86257.1"/>
    </source>
</evidence>